<sequence length="96" mass="11211">MFSDGLLDFFGLYGRAVIVDPSAEVTCFTDVLLRADYIKHTSGHKWEGMTVLVIDHNPHWTDAERKSKEKFWMHRLKSFRPDGMNKQMDFTKMNVS</sequence>
<name>K1PKD0_MAGGI</name>
<dbReference type="InParanoid" id="K1PKD0"/>
<evidence type="ECO:0000313" key="1">
    <source>
        <dbReference type="EMBL" id="EKC24497.1"/>
    </source>
</evidence>
<dbReference type="EMBL" id="JH817298">
    <property type="protein sequence ID" value="EKC24497.1"/>
    <property type="molecule type" value="Genomic_DNA"/>
</dbReference>
<proteinExistence type="predicted"/>
<organism evidence="1">
    <name type="scientific">Magallana gigas</name>
    <name type="common">Pacific oyster</name>
    <name type="synonym">Crassostrea gigas</name>
    <dbReference type="NCBI Taxonomy" id="29159"/>
    <lineage>
        <taxon>Eukaryota</taxon>
        <taxon>Metazoa</taxon>
        <taxon>Spiralia</taxon>
        <taxon>Lophotrochozoa</taxon>
        <taxon>Mollusca</taxon>
        <taxon>Bivalvia</taxon>
        <taxon>Autobranchia</taxon>
        <taxon>Pteriomorphia</taxon>
        <taxon>Ostreida</taxon>
        <taxon>Ostreoidea</taxon>
        <taxon>Ostreidae</taxon>
        <taxon>Magallana</taxon>
    </lineage>
</organism>
<reference evidence="1" key="1">
    <citation type="journal article" date="2012" name="Nature">
        <title>The oyster genome reveals stress adaptation and complexity of shell formation.</title>
        <authorList>
            <person name="Zhang G."/>
            <person name="Fang X."/>
            <person name="Guo X."/>
            <person name="Li L."/>
            <person name="Luo R."/>
            <person name="Xu F."/>
            <person name="Yang P."/>
            <person name="Zhang L."/>
            <person name="Wang X."/>
            <person name="Qi H."/>
            <person name="Xiong Z."/>
            <person name="Que H."/>
            <person name="Xie Y."/>
            <person name="Holland P.W."/>
            <person name="Paps J."/>
            <person name="Zhu Y."/>
            <person name="Wu F."/>
            <person name="Chen Y."/>
            <person name="Wang J."/>
            <person name="Peng C."/>
            <person name="Meng J."/>
            <person name="Yang L."/>
            <person name="Liu J."/>
            <person name="Wen B."/>
            <person name="Zhang N."/>
            <person name="Huang Z."/>
            <person name="Zhu Q."/>
            <person name="Feng Y."/>
            <person name="Mount A."/>
            <person name="Hedgecock D."/>
            <person name="Xu Z."/>
            <person name="Liu Y."/>
            <person name="Domazet-Loso T."/>
            <person name="Du Y."/>
            <person name="Sun X."/>
            <person name="Zhang S."/>
            <person name="Liu B."/>
            <person name="Cheng P."/>
            <person name="Jiang X."/>
            <person name="Li J."/>
            <person name="Fan D."/>
            <person name="Wang W."/>
            <person name="Fu W."/>
            <person name="Wang T."/>
            <person name="Wang B."/>
            <person name="Zhang J."/>
            <person name="Peng Z."/>
            <person name="Li Y."/>
            <person name="Li N."/>
            <person name="Wang J."/>
            <person name="Chen M."/>
            <person name="He Y."/>
            <person name="Tan F."/>
            <person name="Song X."/>
            <person name="Zheng Q."/>
            <person name="Huang R."/>
            <person name="Yang H."/>
            <person name="Du X."/>
            <person name="Chen L."/>
            <person name="Yang M."/>
            <person name="Gaffney P.M."/>
            <person name="Wang S."/>
            <person name="Luo L."/>
            <person name="She Z."/>
            <person name="Ming Y."/>
            <person name="Huang W."/>
            <person name="Zhang S."/>
            <person name="Huang B."/>
            <person name="Zhang Y."/>
            <person name="Qu T."/>
            <person name="Ni P."/>
            <person name="Miao G."/>
            <person name="Wang J."/>
            <person name="Wang Q."/>
            <person name="Steinberg C.E."/>
            <person name="Wang H."/>
            <person name="Li N."/>
            <person name="Qian L."/>
            <person name="Zhang G."/>
            <person name="Li Y."/>
            <person name="Yang H."/>
            <person name="Liu X."/>
            <person name="Wang J."/>
            <person name="Yin Y."/>
            <person name="Wang J."/>
        </authorList>
    </citation>
    <scope>NUCLEOTIDE SEQUENCE [LARGE SCALE GENOMIC DNA]</scope>
    <source>
        <strain evidence="1">05x7-T-G4-1.051#20</strain>
    </source>
</reference>
<gene>
    <name evidence="1" type="ORF">CGI_10019600</name>
</gene>
<protein>
    <submittedName>
        <fullName evidence="1">Uncharacterized protein</fullName>
    </submittedName>
</protein>
<accession>K1PKD0</accession>
<dbReference type="HOGENOM" id="CLU_2361748_0_0_1"/>
<dbReference type="AlphaFoldDB" id="K1PKD0"/>